<dbReference type="SMART" id="SM00761">
    <property type="entry name" value="HDAC_interact"/>
    <property type="match status" value="1"/>
</dbReference>
<dbReference type="InterPro" id="IPR003822">
    <property type="entry name" value="PAH"/>
</dbReference>
<proteinExistence type="predicted"/>
<evidence type="ECO:0000256" key="8">
    <source>
        <dbReference type="ARBA" id="ARBA00023242"/>
    </source>
</evidence>
<dbReference type="Pfam" id="PF08295">
    <property type="entry name" value="Sin3_corepress"/>
    <property type="match status" value="1"/>
</dbReference>
<evidence type="ECO:0000256" key="15">
    <source>
        <dbReference type="SAM" id="MobiDB-lite"/>
    </source>
</evidence>
<feature type="region of interest" description="Disordered" evidence="15">
    <location>
        <begin position="125"/>
        <end position="212"/>
    </location>
</feature>
<accession>A0AAV6SDB3</accession>
<evidence type="ECO:0000313" key="18">
    <source>
        <dbReference type="Proteomes" id="UP000693946"/>
    </source>
</evidence>
<evidence type="ECO:0000256" key="2">
    <source>
        <dbReference type="ARBA" id="ARBA00022491"/>
    </source>
</evidence>
<feature type="region of interest" description="Disordered" evidence="15">
    <location>
        <begin position="837"/>
        <end position="900"/>
    </location>
</feature>
<keyword evidence="8 14" id="KW-0539">Nucleus</keyword>
<feature type="compositionally biased region" description="Acidic residues" evidence="15">
    <location>
        <begin position="747"/>
        <end position="761"/>
    </location>
</feature>
<organism evidence="17 18">
    <name type="scientific">Solea senegalensis</name>
    <name type="common">Senegalese sole</name>
    <dbReference type="NCBI Taxonomy" id="28829"/>
    <lineage>
        <taxon>Eukaryota</taxon>
        <taxon>Metazoa</taxon>
        <taxon>Chordata</taxon>
        <taxon>Craniata</taxon>
        <taxon>Vertebrata</taxon>
        <taxon>Euteleostomi</taxon>
        <taxon>Actinopterygii</taxon>
        <taxon>Neopterygii</taxon>
        <taxon>Teleostei</taxon>
        <taxon>Neoteleostei</taxon>
        <taxon>Acanthomorphata</taxon>
        <taxon>Carangaria</taxon>
        <taxon>Pleuronectiformes</taxon>
        <taxon>Pleuronectoidei</taxon>
        <taxon>Soleidae</taxon>
        <taxon>Solea</taxon>
    </lineage>
</organism>
<dbReference type="GO" id="GO:0000122">
    <property type="term" value="P:negative regulation of transcription by RNA polymerase II"/>
    <property type="evidence" value="ECO:0007669"/>
    <property type="project" value="TreeGrafter"/>
</dbReference>
<gene>
    <name evidence="17" type="ORF">JOB18_048633</name>
</gene>
<evidence type="ECO:0000256" key="11">
    <source>
        <dbReference type="ARBA" id="ARBA00068511"/>
    </source>
</evidence>
<dbReference type="Pfam" id="PF02671">
    <property type="entry name" value="PAH"/>
    <property type="match status" value="3"/>
</dbReference>
<feature type="compositionally biased region" description="Low complexity" evidence="15">
    <location>
        <begin position="182"/>
        <end position="212"/>
    </location>
</feature>
<sequence length="1314" mass="148804">MAKIQAHSTAKQINQIQDKPYVITQKQVQQQHFQKLKVEDALSYLDQVKIRFANDPGIYNKFLDIMKEFKSQSIDTPGVINRVSQLFYGHPDLVLGFNAFLPPGYRIEVPKNGMAFLQSPFSTQVSPGQQGKSLTTAAVPATSSSASATHVDAGPARTSEVKAASSESLPSPTSAGPPEPPSRLSLPLMSRESQNHATTSSSVSPPASETSPVEFDSAISYVNKIKNRFLDHPEIYRAFLEILHTYQKEQLEVKESRGSRGSSGMTEDEVFSKVASLFKGQEDLLAEFGQFLPDAKRSLFTGSSLTGGKDQLKRPEEEDIISKQNKKRPRPILLQHISPLLKKKMKYSCTKDQSFASVGKHGVLREFSFFDKVRRLFKSQEVYENFLRCIALFNQEVVSGAELLQLVTPFLGKFPELYTQFKSFLGDKELSHVVSGLSDRYMEGGGGREVDYASCKRLGSSYRALPKTYQQPKCSGRTTLCKEVLNDTWVSFPSWSEDSTFVSSKKTPYEEQLHRCEDERFELDVVLETNLATIRVLESVQKKLSRLSPEDQERFRLDDCLGGTSEVIQRRAVYRIYGDKAPEIIEGLKRSPATAVPVVLKRLKAKEEEWRDAQQGFNKIWREQYEKAYLKSLDHQGVNFKQNDMKALRSKSLLNEIESVYDERQEQSTEESGVGQQGRNGSGSAPASEPHMVFTYEDKQILEDAASLIIYHVKRQPTIHKDDKDHIKRIIQHFVPDLFFSRRGELSDTEEWTDEEAEPEEAGERADRADRADRDRADRDRDRDRADRDRADRDRAERGRALTAAAGGNGSSSNIQAAAAAAAAVAAVAVAATGSQAQTQPDQTQTLTHPQQQLNGESRRRRCSPSQPAETETSTSSCSMSQPAGTAASTPGSAPIEMGSGAVGEKVDLRDPEAEHQKELDGIYNLFFVNNNWYFFLRLHQTLCSRLLRVYRQAERQLLDHRAEQSRERLLMAEGRREKACDLAMELRLKQPSEVELEEYYPAFLDMVRSLLDGNLDSTQYEDTLREMFTIHAYIGFTIDKVIHNIIRQLQHLVSDEVCLQVVDLYLAERKRGAAGGNLSSQCVRAAWETSYQWKSERVMAEENCFKVMFAQNKGHVTMAVELLDTEEAQADDPLDVQCLSSYMEQFVGTESSLCSQAEGYFFKPVFLPRNLRRFRRWQVRQVEAMRCRREWHRKLGVENAGSLDCRFKLNTHKMVFVMNSEDYMYRRGALVKARKSQHRVAASQHDRFDKWHQGWLANHVTASAERSVQNWLMGEEEEDMIPCKTACLSIEVKGQMVNRYQVHYSGSKAPASP</sequence>
<comment type="function">
    <text evidence="9">Acts as a transcriptional repressor. Interacts with MXI1 to repress MYC responsive genes and antagonize MYC oncogenic activities. Interacts with MAD-MAX heterodimers by binding to MAD. The heterodimer then represses transcription by tethering SIN3B to DNA. Also forms a complex with FOXK1 which represses transcription. With FOXK1, regulates cell cycle progression probably by repressing cell cycle inhibitor genes expression. As part of the SIN3B complex represses transcription and counteracts the histone acetyltransferase activity of EP300 through the recognition H3K27ac marks by PHF12 and the activity of the histone deacetylase HDAC2. SIN3B complex is recruited downstream of the constitutively active genes transcriptional start sites through interaction with histones and mitigates histone acetylation and RNA polymerase II progression within transcribed regions contributing to the regulation of transcription.</text>
</comment>
<dbReference type="PROSITE" id="PS51477">
    <property type="entry name" value="PAH"/>
    <property type="match status" value="3"/>
</dbReference>
<evidence type="ECO:0000256" key="7">
    <source>
        <dbReference type="ARBA" id="ARBA00023163"/>
    </source>
</evidence>
<dbReference type="Pfam" id="PF16879">
    <property type="entry name" value="Sin3a_C"/>
    <property type="match status" value="1"/>
</dbReference>
<feature type="compositionally biased region" description="Basic and acidic residues" evidence="15">
    <location>
        <begin position="762"/>
        <end position="800"/>
    </location>
</feature>
<evidence type="ECO:0000256" key="6">
    <source>
        <dbReference type="ARBA" id="ARBA00023015"/>
    </source>
</evidence>
<evidence type="ECO:0000256" key="1">
    <source>
        <dbReference type="ARBA" id="ARBA00004123"/>
    </source>
</evidence>
<keyword evidence="7" id="KW-0804">Transcription</keyword>
<reference evidence="17 18" key="1">
    <citation type="journal article" date="2021" name="Sci. Rep.">
        <title>Chromosome anchoring in Senegalese sole (Solea senegalensis) reveals sex-associated markers and genome rearrangements in flatfish.</title>
        <authorList>
            <person name="Guerrero-Cozar I."/>
            <person name="Gomez-Garrido J."/>
            <person name="Berbel C."/>
            <person name="Martinez-Blanch J.F."/>
            <person name="Alioto T."/>
            <person name="Claros M.G."/>
            <person name="Gagnaire P.A."/>
            <person name="Manchado M."/>
        </authorList>
    </citation>
    <scope>NUCLEOTIDE SEQUENCE [LARGE SCALE GENOMIC DNA]</scope>
    <source>
        <strain evidence="17">Sse05_10M</strain>
    </source>
</reference>
<keyword evidence="4" id="KW-0677">Repeat</keyword>
<feature type="compositionally biased region" description="Low complexity" evidence="15">
    <location>
        <begin position="801"/>
        <end position="812"/>
    </location>
</feature>
<dbReference type="Proteomes" id="UP000693946">
    <property type="component" value="Linkage Group LG14"/>
</dbReference>
<dbReference type="EMBL" id="JAGKHQ010000006">
    <property type="protein sequence ID" value="KAG7515045.1"/>
    <property type="molecule type" value="Genomic_DNA"/>
</dbReference>
<evidence type="ECO:0000256" key="4">
    <source>
        <dbReference type="ARBA" id="ARBA00022737"/>
    </source>
</evidence>
<evidence type="ECO:0000256" key="5">
    <source>
        <dbReference type="ARBA" id="ARBA00022843"/>
    </source>
</evidence>
<evidence type="ECO:0000256" key="3">
    <source>
        <dbReference type="ARBA" id="ARBA00022553"/>
    </source>
</evidence>
<protein>
    <recommendedName>
        <fullName evidence="11">Paired amphipathic helix protein Sin3b</fullName>
    </recommendedName>
    <alternativeName>
        <fullName evidence="12">Histone deacetylase complex subunit Sin3b</fullName>
    </alternativeName>
    <alternativeName>
        <fullName evidence="13">Transcriptional corepressor Sin3b</fullName>
    </alternativeName>
</protein>
<evidence type="ECO:0000256" key="10">
    <source>
        <dbReference type="ARBA" id="ARBA00061899"/>
    </source>
</evidence>
<evidence type="ECO:0000256" key="13">
    <source>
        <dbReference type="ARBA" id="ARBA00081273"/>
    </source>
</evidence>
<dbReference type="FunFam" id="1.20.1160.11:FF:000001">
    <property type="entry name" value="Paired amphipathic helix protein Sin3"/>
    <property type="match status" value="1"/>
</dbReference>
<feature type="compositionally biased region" description="Low complexity" evidence="15">
    <location>
        <begin position="837"/>
        <end position="854"/>
    </location>
</feature>
<dbReference type="GO" id="GO:0003714">
    <property type="term" value="F:transcription corepressor activity"/>
    <property type="evidence" value="ECO:0007669"/>
    <property type="project" value="InterPro"/>
</dbReference>
<keyword evidence="3" id="KW-0597">Phosphoprotein</keyword>
<keyword evidence="2" id="KW-0678">Repressor</keyword>
<name>A0AAV6SDB3_SOLSE</name>
<dbReference type="FunFam" id="1.20.1160.11:FF:000005">
    <property type="entry name" value="SIN3 transcription regulator family member B"/>
    <property type="match status" value="1"/>
</dbReference>
<evidence type="ECO:0000256" key="9">
    <source>
        <dbReference type="ARBA" id="ARBA00054574"/>
    </source>
</evidence>
<dbReference type="PANTHER" id="PTHR12346:SF1">
    <property type="entry name" value="PAIRED AMPHIPATHIC HELIX PROTEIN SIN3B"/>
    <property type="match status" value="1"/>
</dbReference>
<dbReference type="InterPro" id="IPR039774">
    <property type="entry name" value="Sin3-like"/>
</dbReference>
<evidence type="ECO:0000256" key="12">
    <source>
        <dbReference type="ARBA" id="ARBA00075095"/>
    </source>
</evidence>
<keyword evidence="6" id="KW-0805">Transcription regulation</keyword>
<comment type="caution">
    <text evidence="17">The sequence shown here is derived from an EMBL/GenBank/DDBJ whole genome shotgun (WGS) entry which is preliminary data.</text>
</comment>
<feature type="compositionally biased region" description="Polar residues" evidence="15">
    <location>
        <begin position="878"/>
        <end position="892"/>
    </location>
</feature>
<feature type="region of interest" description="Disordered" evidence="15">
    <location>
        <begin position="746"/>
        <end position="812"/>
    </location>
</feature>
<dbReference type="InterPro" id="IPR031693">
    <property type="entry name" value="Sin3_C"/>
</dbReference>
<dbReference type="GO" id="GO:0070822">
    <property type="term" value="C:Sin3-type complex"/>
    <property type="evidence" value="ECO:0007669"/>
    <property type="project" value="TreeGrafter"/>
</dbReference>
<evidence type="ECO:0000259" key="16">
    <source>
        <dbReference type="SMART" id="SM00761"/>
    </source>
</evidence>
<feature type="region of interest" description="Disordered" evidence="15">
    <location>
        <begin position="661"/>
        <end position="689"/>
    </location>
</feature>
<keyword evidence="18" id="KW-1185">Reference proteome</keyword>
<dbReference type="InterPro" id="IPR013194">
    <property type="entry name" value="HDAC_interact_dom"/>
</dbReference>
<comment type="subunit">
    <text evidence="10">Component of the SIN3B complex, which includes SIN3B, HDAC2 or HDAC1, PHF12 and MORF4L1. Interacts with FOXK1/MNF, MXI, MAD, NCOR1 and SAP30. Interaction with SUDS3 enhances the interaction with HDAC1 to form a complex. Interacts with CRY1, HCFC1, MAD3, MAD4, MAEL, REST, RNF220 and SETDB1. Interacts with C6orf89. Interacts with MYT1L.</text>
</comment>
<evidence type="ECO:0000256" key="14">
    <source>
        <dbReference type="PROSITE-ProRule" id="PRU00810"/>
    </source>
</evidence>
<feature type="domain" description="Histone deacetylase interacting" evidence="16">
    <location>
        <begin position="454"/>
        <end position="554"/>
    </location>
</feature>
<keyword evidence="5" id="KW-0832">Ubl conjugation</keyword>
<feature type="compositionally biased region" description="Low complexity" evidence="15">
    <location>
        <begin position="133"/>
        <end position="149"/>
    </location>
</feature>
<evidence type="ECO:0000313" key="17">
    <source>
        <dbReference type="EMBL" id="KAG7515045.1"/>
    </source>
</evidence>
<dbReference type="FunFam" id="1.20.1160.11:FF:000002">
    <property type="entry name" value="Paired amphipathic helix protein SIN3"/>
    <property type="match status" value="1"/>
</dbReference>
<dbReference type="PANTHER" id="PTHR12346">
    <property type="entry name" value="SIN3B-RELATED"/>
    <property type="match status" value="1"/>
</dbReference>
<comment type="subcellular location">
    <subcellularLocation>
        <location evidence="1 14">Nucleus</location>
    </subcellularLocation>
</comment>